<name>A0A518I1Y8_9BACT</name>
<dbReference type="EMBL" id="CP037423">
    <property type="protein sequence ID" value="QDV47098.1"/>
    <property type="molecule type" value="Genomic_DNA"/>
</dbReference>
<dbReference type="InterPro" id="IPR011059">
    <property type="entry name" value="Metal-dep_hydrolase_composite"/>
</dbReference>
<evidence type="ECO:0000259" key="1">
    <source>
        <dbReference type="Pfam" id="PF01979"/>
    </source>
</evidence>
<feature type="domain" description="Amidohydrolase-related" evidence="1">
    <location>
        <begin position="417"/>
        <end position="502"/>
    </location>
</feature>
<dbReference type="InterPro" id="IPR006680">
    <property type="entry name" value="Amidohydro-rel"/>
</dbReference>
<dbReference type="SUPFAM" id="SSF51338">
    <property type="entry name" value="Composite domain of metallo-dependent hydrolases"/>
    <property type="match status" value="1"/>
</dbReference>
<reference evidence="2 3" key="1">
    <citation type="submission" date="2019-03" db="EMBL/GenBank/DDBJ databases">
        <title>Deep-cultivation of Planctomycetes and their phenomic and genomic characterization uncovers novel biology.</title>
        <authorList>
            <person name="Wiegand S."/>
            <person name="Jogler M."/>
            <person name="Boedeker C."/>
            <person name="Pinto D."/>
            <person name="Vollmers J."/>
            <person name="Rivas-Marin E."/>
            <person name="Kohn T."/>
            <person name="Peeters S.H."/>
            <person name="Heuer A."/>
            <person name="Rast P."/>
            <person name="Oberbeckmann S."/>
            <person name="Bunk B."/>
            <person name="Jeske O."/>
            <person name="Meyerdierks A."/>
            <person name="Storesund J.E."/>
            <person name="Kallscheuer N."/>
            <person name="Luecker S."/>
            <person name="Lage O.M."/>
            <person name="Pohl T."/>
            <person name="Merkel B.J."/>
            <person name="Hornburger P."/>
            <person name="Mueller R.-W."/>
            <person name="Bruemmer F."/>
            <person name="Labrenz M."/>
            <person name="Spormann A.M."/>
            <person name="Op den Camp H."/>
            <person name="Overmann J."/>
            <person name="Amann R."/>
            <person name="Jetten M.S.M."/>
            <person name="Mascher T."/>
            <person name="Medema M.H."/>
            <person name="Devos D.P."/>
            <person name="Kaster A.-K."/>
            <person name="Ovreas L."/>
            <person name="Rohde M."/>
            <person name="Galperin M.Y."/>
            <person name="Jogler C."/>
        </authorList>
    </citation>
    <scope>NUCLEOTIDE SEQUENCE [LARGE SCALE GENOMIC DNA]</scope>
    <source>
        <strain evidence="2 3">Enr13</strain>
    </source>
</reference>
<gene>
    <name evidence="2" type="ORF">Enr13x_70070</name>
</gene>
<organism evidence="2 3">
    <name type="scientific">Stieleria neptunia</name>
    <dbReference type="NCBI Taxonomy" id="2527979"/>
    <lineage>
        <taxon>Bacteria</taxon>
        <taxon>Pseudomonadati</taxon>
        <taxon>Planctomycetota</taxon>
        <taxon>Planctomycetia</taxon>
        <taxon>Pirellulales</taxon>
        <taxon>Pirellulaceae</taxon>
        <taxon>Stieleria</taxon>
    </lineage>
</organism>
<keyword evidence="3" id="KW-1185">Reference proteome</keyword>
<evidence type="ECO:0000313" key="3">
    <source>
        <dbReference type="Proteomes" id="UP000319004"/>
    </source>
</evidence>
<dbReference type="InterPro" id="IPR051781">
    <property type="entry name" value="Metallo-dep_Hydrolase"/>
</dbReference>
<dbReference type="SUPFAM" id="SSF51556">
    <property type="entry name" value="Metallo-dependent hydrolases"/>
    <property type="match status" value="1"/>
</dbReference>
<sequence>MNQRNSTRGDASQDTFTLFPGSALEHTVMEAPASRPPSVRGGSHNGLTLPGESWGRVEDDGWEAEPPVHCVARRSLATRTHVTLLPGRASEANGGRTVNRHSPIHRLATVAAMILCFAGTAAAHDQIPGAPQTKPIALVGGTIHPVDGKPIDNGTVVFDQGKVTAVGKKVTLPKGCKTVDVAGKHVYPGLMESLSNIGLAEVNAVRSTIDTDEVGDENGNLRPWVAVNADSEWIPVARAGGVLLASIAPKRGDIRGQSGVIQLDGWTYKDMLIKGDTGLVVDWRGYDSRKSNEADRAKDRDERLKRLSDRLETAARYAIARQARPDATPTDLRLEALVPVLEGTTPMIIDADSRREIEAAVSFCVSRGIRPIIYGGYDAPLCAAMLKQYDVPVIVHATYRLPLRRYDPYDHPYTLPRRLMDAGIRFAIGGAGSGSPGGGAAARNLPYHAAVAVAYGLPADQAIRAITLAPAEIMGVGDRVGSITVGKDATLIVVDGDVLQTESHVTAAYVAGAEVDLGSKHKTLAEKYRRKYEQP</sequence>
<evidence type="ECO:0000313" key="2">
    <source>
        <dbReference type="EMBL" id="QDV47098.1"/>
    </source>
</evidence>
<dbReference type="Proteomes" id="UP000319004">
    <property type="component" value="Chromosome"/>
</dbReference>
<dbReference type="Pfam" id="PF01979">
    <property type="entry name" value="Amidohydro_1"/>
    <property type="match status" value="1"/>
</dbReference>
<dbReference type="InterPro" id="IPR032466">
    <property type="entry name" value="Metal_Hydrolase"/>
</dbReference>
<dbReference type="AlphaFoldDB" id="A0A518I1Y8"/>
<dbReference type="PANTHER" id="PTHR43135:SF3">
    <property type="entry name" value="ALPHA-D-RIBOSE 1-METHYLPHOSPHONATE 5-TRIPHOSPHATE DIPHOSPHATASE"/>
    <property type="match status" value="1"/>
</dbReference>
<accession>A0A518I1Y8</accession>
<protein>
    <recommendedName>
        <fullName evidence="1">Amidohydrolase-related domain-containing protein</fullName>
    </recommendedName>
</protein>
<dbReference type="GO" id="GO:0016810">
    <property type="term" value="F:hydrolase activity, acting on carbon-nitrogen (but not peptide) bonds"/>
    <property type="evidence" value="ECO:0007669"/>
    <property type="project" value="InterPro"/>
</dbReference>
<proteinExistence type="predicted"/>
<dbReference type="OrthoDB" id="9802793at2"/>
<dbReference type="PANTHER" id="PTHR43135">
    <property type="entry name" value="ALPHA-D-RIBOSE 1-METHYLPHOSPHONATE 5-TRIPHOSPHATE DIPHOSPHATASE"/>
    <property type="match status" value="1"/>
</dbReference>
<dbReference type="KEGG" id="snep:Enr13x_70070"/>
<dbReference type="Gene3D" id="3.20.20.140">
    <property type="entry name" value="Metal-dependent hydrolases"/>
    <property type="match status" value="1"/>
</dbReference>